<name>A0A4R6V4B7_9ACTN</name>
<dbReference type="EMBL" id="SNYN01000001">
    <property type="protein sequence ID" value="TDQ55033.1"/>
    <property type="molecule type" value="Genomic_DNA"/>
</dbReference>
<feature type="transmembrane region" description="Helical" evidence="1">
    <location>
        <begin position="259"/>
        <end position="276"/>
    </location>
</feature>
<feature type="transmembrane region" description="Helical" evidence="1">
    <location>
        <begin position="41"/>
        <end position="60"/>
    </location>
</feature>
<evidence type="ECO:0000256" key="1">
    <source>
        <dbReference type="SAM" id="Phobius"/>
    </source>
</evidence>
<keyword evidence="1" id="KW-0812">Transmembrane</keyword>
<protein>
    <submittedName>
        <fullName evidence="3">CAAX prenyl protease-like protein</fullName>
    </submittedName>
</protein>
<dbReference type="InterPro" id="IPR003675">
    <property type="entry name" value="Rce1/LyrA-like_dom"/>
</dbReference>
<keyword evidence="4" id="KW-1185">Reference proteome</keyword>
<proteinExistence type="predicted"/>
<reference evidence="3 4" key="1">
    <citation type="submission" date="2019-03" db="EMBL/GenBank/DDBJ databases">
        <title>Genomic Encyclopedia of Type Strains, Phase IV (KMG-IV): sequencing the most valuable type-strain genomes for metagenomic binning, comparative biology and taxonomic classification.</title>
        <authorList>
            <person name="Goeker M."/>
        </authorList>
    </citation>
    <scope>NUCLEOTIDE SEQUENCE [LARGE SCALE GENOMIC DNA]</scope>
    <source>
        <strain evidence="3 4">DSM 46770</strain>
    </source>
</reference>
<keyword evidence="1" id="KW-0472">Membrane</keyword>
<feature type="transmembrane region" description="Helical" evidence="1">
    <location>
        <begin position="160"/>
        <end position="178"/>
    </location>
</feature>
<dbReference type="RefSeq" id="WP_133739622.1">
    <property type="nucleotide sequence ID" value="NZ_SNYN01000001.1"/>
</dbReference>
<evidence type="ECO:0000259" key="2">
    <source>
        <dbReference type="Pfam" id="PF02517"/>
    </source>
</evidence>
<evidence type="ECO:0000313" key="3">
    <source>
        <dbReference type="EMBL" id="TDQ55033.1"/>
    </source>
</evidence>
<feature type="transmembrane region" description="Helical" evidence="1">
    <location>
        <begin position="89"/>
        <end position="110"/>
    </location>
</feature>
<dbReference type="GO" id="GO:0080120">
    <property type="term" value="P:CAAX-box protein maturation"/>
    <property type="evidence" value="ECO:0007669"/>
    <property type="project" value="UniProtKB-ARBA"/>
</dbReference>
<feature type="transmembrane region" description="Helical" evidence="1">
    <location>
        <begin position="122"/>
        <end position="140"/>
    </location>
</feature>
<evidence type="ECO:0000313" key="4">
    <source>
        <dbReference type="Proteomes" id="UP000295281"/>
    </source>
</evidence>
<keyword evidence="3" id="KW-0645">Protease</keyword>
<feature type="transmembrane region" description="Helical" evidence="1">
    <location>
        <begin position="221"/>
        <end position="239"/>
    </location>
</feature>
<comment type="caution">
    <text evidence="3">The sequence shown here is derived from an EMBL/GenBank/DDBJ whole genome shotgun (WGS) entry which is preliminary data.</text>
</comment>
<dbReference type="AlphaFoldDB" id="A0A4R6V4B7"/>
<gene>
    <name evidence="3" type="ORF">EV190_101354</name>
</gene>
<dbReference type="Proteomes" id="UP000295281">
    <property type="component" value="Unassembled WGS sequence"/>
</dbReference>
<feature type="transmembrane region" description="Helical" evidence="1">
    <location>
        <begin position="190"/>
        <end position="209"/>
    </location>
</feature>
<feature type="transmembrane region" description="Helical" evidence="1">
    <location>
        <begin position="283"/>
        <end position="305"/>
    </location>
</feature>
<dbReference type="OrthoDB" id="3609935at2"/>
<accession>A0A4R6V4B7</accession>
<dbReference type="Pfam" id="PF02517">
    <property type="entry name" value="Rce1-like"/>
    <property type="match status" value="1"/>
</dbReference>
<feature type="domain" description="CAAX prenyl protease 2/Lysostaphin resistance protein A-like" evidence="2">
    <location>
        <begin position="189"/>
        <end position="290"/>
    </location>
</feature>
<keyword evidence="1" id="KW-1133">Transmembrane helix</keyword>
<dbReference type="GO" id="GO:0004175">
    <property type="term" value="F:endopeptidase activity"/>
    <property type="evidence" value="ECO:0007669"/>
    <property type="project" value="UniProtKB-ARBA"/>
</dbReference>
<keyword evidence="3" id="KW-0378">Hydrolase</keyword>
<sequence>MEQARAWVLGAGSVLFAVCVLVVAGAEFGGTDWVDLRQTASPLWIAWVPAAAGCALLRLLPSRRGEAELDERVRRVLAGHPVGREITRLCLCLAGFLLGAAVLSWVFGVFGDALTVLGTPVARTAFLAAVPVLLVDRGGLISVGARDGMERLAIRVRDHWRWWGAVPAAVALGVLLARQWATLLPLRVEFLLVAAVVLLTIALPEEVFFRALLQTRLEAGLGKAAGVVLTALLFAATYAALNRYVDFYRADVLAVDGDYVLSIAVYGVNGLLYGYLWARYRNIWLNIALRTGVLVLILEPAVTFAV</sequence>
<organism evidence="3 4">
    <name type="scientific">Actinorugispora endophytica</name>
    <dbReference type="NCBI Taxonomy" id="1605990"/>
    <lineage>
        <taxon>Bacteria</taxon>
        <taxon>Bacillati</taxon>
        <taxon>Actinomycetota</taxon>
        <taxon>Actinomycetes</taxon>
        <taxon>Streptosporangiales</taxon>
        <taxon>Nocardiopsidaceae</taxon>
        <taxon>Actinorugispora</taxon>
    </lineage>
</organism>
<dbReference type="GO" id="GO:0006508">
    <property type="term" value="P:proteolysis"/>
    <property type="evidence" value="ECO:0007669"/>
    <property type="project" value="UniProtKB-KW"/>
</dbReference>